<dbReference type="InterPro" id="IPR013210">
    <property type="entry name" value="LRR_N_plant-typ"/>
</dbReference>
<keyword evidence="11 19" id="KW-1133">Transmembrane helix</keyword>
<dbReference type="GO" id="GO:0005886">
    <property type="term" value="C:plasma membrane"/>
    <property type="evidence" value="ECO:0007669"/>
    <property type="project" value="UniProtKB-SubCell"/>
</dbReference>
<reference evidence="23 24" key="1">
    <citation type="journal article" date="2020" name="Mol. Plant">
        <title>The Chromosome-Based Rubber Tree Genome Provides New Insights into Spurge Genome Evolution and Rubber Biosynthesis.</title>
        <authorList>
            <person name="Liu J."/>
            <person name="Shi C."/>
            <person name="Shi C.C."/>
            <person name="Li W."/>
            <person name="Zhang Q.J."/>
            <person name="Zhang Y."/>
            <person name="Li K."/>
            <person name="Lu H.F."/>
            <person name="Shi C."/>
            <person name="Zhu S.T."/>
            <person name="Xiao Z.Y."/>
            <person name="Nan H."/>
            <person name="Yue Y."/>
            <person name="Zhu X.G."/>
            <person name="Wu Y."/>
            <person name="Hong X.N."/>
            <person name="Fan G.Y."/>
            <person name="Tong Y."/>
            <person name="Zhang D."/>
            <person name="Mao C.L."/>
            <person name="Liu Y.L."/>
            <person name="Hao S.J."/>
            <person name="Liu W.Q."/>
            <person name="Lv M.Q."/>
            <person name="Zhang H.B."/>
            <person name="Liu Y."/>
            <person name="Hu-Tang G.R."/>
            <person name="Wang J.P."/>
            <person name="Wang J.H."/>
            <person name="Sun Y.H."/>
            <person name="Ni S.B."/>
            <person name="Chen W.B."/>
            <person name="Zhang X.C."/>
            <person name="Jiao Y.N."/>
            <person name="Eichler E.E."/>
            <person name="Li G.H."/>
            <person name="Liu X."/>
            <person name="Gao L.Z."/>
        </authorList>
    </citation>
    <scope>NUCLEOTIDE SEQUENCE [LARGE SCALE GENOMIC DNA]</scope>
    <source>
        <strain evidence="24">cv. GT1</strain>
        <tissue evidence="23">Leaf</tissue>
    </source>
</reference>
<dbReference type="PANTHER" id="PTHR48060:SF21">
    <property type="entry name" value="L DOMAIN-LIKE PROTEIN"/>
    <property type="match status" value="1"/>
</dbReference>
<dbReference type="InterPro" id="IPR016067">
    <property type="entry name" value="S-AdoMet_deCO2ase_core"/>
</dbReference>
<dbReference type="FunFam" id="3.30.200.20:FF:000566">
    <property type="entry name" value="Phytosulfokine receptor 1"/>
    <property type="match status" value="1"/>
</dbReference>
<evidence type="ECO:0000256" key="12">
    <source>
        <dbReference type="ARBA" id="ARBA00023066"/>
    </source>
</evidence>
<dbReference type="InterPro" id="IPR003591">
    <property type="entry name" value="Leu-rich_rpt_typical-subtyp"/>
</dbReference>
<feature type="compositionally biased region" description="Polar residues" evidence="18">
    <location>
        <begin position="1039"/>
        <end position="1048"/>
    </location>
</feature>
<dbReference type="AlphaFoldDB" id="A0A6A6MPL8"/>
<keyword evidence="12" id="KW-0745">Spermidine biosynthesis</keyword>
<comment type="similarity">
    <text evidence="4">Belongs to the eukaryotic AdoMetDC family.</text>
</comment>
<dbReference type="FunFam" id="3.80.10.10:FF:000213">
    <property type="entry name" value="Tyrosine-sulfated glycopeptide receptor 1"/>
    <property type="match status" value="1"/>
</dbReference>
<keyword evidence="24" id="KW-1185">Reference proteome</keyword>
<keyword evidence="14 19" id="KW-0472">Membrane</keyword>
<feature type="binding site" evidence="17">
    <location>
        <position position="799"/>
    </location>
    <ligand>
        <name>ATP</name>
        <dbReference type="ChEBI" id="CHEBI:30616"/>
    </ligand>
</feature>
<dbReference type="InterPro" id="IPR048283">
    <property type="entry name" value="AdoMetDC-like"/>
</dbReference>
<evidence type="ECO:0000256" key="1">
    <source>
        <dbReference type="ARBA" id="ARBA00004167"/>
    </source>
</evidence>
<evidence type="ECO:0000256" key="6">
    <source>
        <dbReference type="ARBA" id="ARBA00022475"/>
    </source>
</evidence>
<evidence type="ECO:0000256" key="7">
    <source>
        <dbReference type="ARBA" id="ARBA00022614"/>
    </source>
</evidence>
<comment type="similarity">
    <text evidence="5">Belongs to the RLP family.</text>
</comment>
<dbReference type="FunFam" id="3.80.10.10:FF:000041">
    <property type="entry name" value="LRR receptor-like serine/threonine-protein kinase ERECTA"/>
    <property type="match status" value="1"/>
</dbReference>
<dbReference type="UniPathway" id="UPA00331">
    <property type="reaction ID" value="UER00451"/>
</dbReference>
<accession>A0A6A6MPL8</accession>
<feature type="region of interest" description="Disordered" evidence="18">
    <location>
        <begin position="1032"/>
        <end position="1058"/>
    </location>
</feature>
<evidence type="ECO:0000256" key="10">
    <source>
        <dbReference type="ARBA" id="ARBA00022737"/>
    </source>
</evidence>
<dbReference type="Gene3D" id="3.30.200.20">
    <property type="entry name" value="Phosphorylase Kinase, domain 1"/>
    <property type="match status" value="1"/>
</dbReference>
<comment type="caution">
    <text evidence="23">The sequence shown here is derived from an EMBL/GenBank/DDBJ whole genome shotgun (WGS) entry which is preliminary data.</text>
</comment>
<proteinExistence type="inferred from homology"/>
<dbReference type="SUPFAM" id="SSF52058">
    <property type="entry name" value="L domain-like"/>
    <property type="match status" value="2"/>
</dbReference>
<evidence type="ECO:0000259" key="22">
    <source>
        <dbReference type="Pfam" id="PF08263"/>
    </source>
</evidence>
<dbReference type="Pfam" id="PF00560">
    <property type="entry name" value="LRR_1"/>
    <property type="match status" value="6"/>
</dbReference>
<keyword evidence="17" id="KW-0547">Nucleotide-binding</keyword>
<feature type="domain" description="Leucine-rich repeat-containing N-terminal plant-type" evidence="22">
    <location>
        <begin position="36"/>
        <end position="72"/>
    </location>
</feature>
<dbReference type="Pfam" id="PF01536">
    <property type="entry name" value="SAM_decarbox"/>
    <property type="match status" value="1"/>
</dbReference>
<feature type="chain" id="PRO_5025332316" description="Protein kinase domain-containing protein" evidence="20">
    <location>
        <begin position="27"/>
        <end position="1166"/>
    </location>
</feature>
<feature type="domain" description="Serine-threonine/tyrosine-protein kinase catalytic" evidence="21">
    <location>
        <begin position="774"/>
        <end position="859"/>
    </location>
</feature>
<dbReference type="SMART" id="SM00369">
    <property type="entry name" value="LRR_TYP"/>
    <property type="match status" value="10"/>
</dbReference>
<dbReference type="PROSITE" id="PS51450">
    <property type="entry name" value="LRR"/>
    <property type="match status" value="1"/>
</dbReference>
<comment type="subcellular location">
    <subcellularLocation>
        <location evidence="2">Cell membrane</location>
    </subcellularLocation>
    <subcellularLocation>
        <location evidence="1">Membrane</location>
        <topology evidence="1">Single-pass membrane protein</topology>
    </subcellularLocation>
</comment>
<evidence type="ECO:0000256" key="17">
    <source>
        <dbReference type="PROSITE-ProRule" id="PRU10141"/>
    </source>
</evidence>
<dbReference type="Gene3D" id="1.10.510.10">
    <property type="entry name" value="Transferase(Phosphotransferase) domain 1"/>
    <property type="match status" value="1"/>
</dbReference>
<evidence type="ECO:0000256" key="5">
    <source>
        <dbReference type="ARBA" id="ARBA00009592"/>
    </source>
</evidence>
<feature type="signal peptide" evidence="20">
    <location>
        <begin position="1"/>
        <end position="26"/>
    </location>
</feature>
<dbReference type="GO" id="GO:0005524">
    <property type="term" value="F:ATP binding"/>
    <property type="evidence" value="ECO:0007669"/>
    <property type="project" value="UniProtKB-UniRule"/>
</dbReference>
<dbReference type="GO" id="GO:0004014">
    <property type="term" value="F:adenosylmethionine decarboxylase activity"/>
    <property type="evidence" value="ECO:0007669"/>
    <property type="project" value="InterPro"/>
</dbReference>
<keyword evidence="15" id="KW-0675">Receptor</keyword>
<dbReference type="InterPro" id="IPR011009">
    <property type="entry name" value="Kinase-like_dom_sf"/>
</dbReference>
<keyword evidence="16" id="KW-0325">Glycoprotein</keyword>
<dbReference type="PROSITE" id="PS00107">
    <property type="entry name" value="PROTEIN_KINASE_ATP"/>
    <property type="match status" value="1"/>
</dbReference>
<dbReference type="EMBL" id="JAAGAX010000005">
    <property type="protein sequence ID" value="KAF2314348.1"/>
    <property type="molecule type" value="Genomic_DNA"/>
</dbReference>
<protein>
    <recommendedName>
        <fullName evidence="25">Protein kinase domain-containing protein</fullName>
    </recommendedName>
</protein>
<comment type="pathway">
    <text evidence="3">Amine and polyamine biosynthesis; S-adenosylmethioninamine biosynthesis; S-adenosylmethioninamine from S-adenosyl-L-methionine: step 1/1.</text>
</comment>
<sequence length="1166" mass="126423">MMVLDIVTMTFLKWVFFACFLCSSLGLKTSSQSCDPSDYLALREFSGNLTNGSIVTAWSNEANCCQWDGVVCGNNGNGSTGNRVIKLILPRKGLKGIISQSLGRLDKLKSLDLSCNHLQGGLPMEFSSLKQLEVVDLSHNMLSGRVSGVLSGLLSMQSLNISSNLFKEDLFELGGFPNLLVFNVSNNSFTGRIPPHICSSSSGIRFLDLSMNHLVGNLEGLDNCSTSLQQLHLDSNSLSGSLPDSLYSLSALQQFSISNNNLSGQLSKELSKLSSLRTLVIYGNRFSGYIPNVFGNLTQLEQLVAHSNMFSGPLPSTLALCTELCILDLRNNSLTGPIDLNFTGMPSLGTLDLASNHLFGPLPNSLSDCQKLKVLSLAKNELTGHIPNSFAKLTSILVLTLSNNSFFDLSGALSALQQCKNLSTLILTKNFIGEEIPRNVSGFENLMVLALGNCALKGQIPAWLLSCRKLQVLDLSWNQLDGSIPPWIGLMENLFYLDFSNNSLTGKIPESLTELKSLISLHCSISNVSAGVPLYVKRNRSASGLLYNQPTSFPPSLLLSNNRINGAILPEIGRLKQLHVLDLSRNSITGTIPSSISEMENLETLDLSSNDLYGSIPPSFEKLTFLSKFSVANNHLKGQIPAGGQFSSFPSSSFEGNPGLCGGVVSPCNVVTNMLKPGIPSGSNGRFGRGNIGNILGITITVGVGLALILAIVLLKMSKRDVGDPIEDLDEEISWPHRLSEGLGSSKLVLFQNSDCKDLTVADLLKSTNNFNQANIIGCGGFGLVYKANLPNGTKAAIKRLSGDCGQMEREFRAEVEALSRAQHKNLVSLQGYCRHGNDRLLIYSYMENGSLDYWLHECVDGASFLKWDMKSEKREADVVDSSIWDKDLEKQLFEMLEIACRCLDQDPRRRPLIDEVVSWLDGVGPWAIGPSRSSYYCGELSKHDSSGPRPGSNAVAETRGEGTGPDGTPGISSGAGKDPAIQGMHEAKQQALDMDERSRTGATQFVADTAKEGVRKATEMVDTVGDTAKKTMDGAWKASSSSNNGRQEGNRSSKERERVIVKEDFIVEGDLEDDMKEEEGSGGFVDDEEESKCVAVLRKRTSIVSGIGYEKRLEVSFSELIFFTDLGGMGLRSLSKSQVDEIPKPTKCAIVNSLSNDHVDSYVLS</sequence>
<keyword evidence="17" id="KW-0067">ATP-binding</keyword>
<evidence type="ECO:0000256" key="9">
    <source>
        <dbReference type="ARBA" id="ARBA00022729"/>
    </source>
</evidence>
<keyword evidence="6" id="KW-1003">Cell membrane</keyword>
<dbReference type="Gene3D" id="3.80.10.10">
    <property type="entry name" value="Ribonuclease Inhibitor"/>
    <property type="match status" value="4"/>
</dbReference>
<evidence type="ECO:0000256" key="20">
    <source>
        <dbReference type="SAM" id="SignalP"/>
    </source>
</evidence>
<organism evidence="23 24">
    <name type="scientific">Hevea brasiliensis</name>
    <name type="common">Para rubber tree</name>
    <name type="synonym">Siphonia brasiliensis</name>
    <dbReference type="NCBI Taxonomy" id="3981"/>
    <lineage>
        <taxon>Eukaryota</taxon>
        <taxon>Viridiplantae</taxon>
        <taxon>Streptophyta</taxon>
        <taxon>Embryophyta</taxon>
        <taxon>Tracheophyta</taxon>
        <taxon>Spermatophyta</taxon>
        <taxon>Magnoliopsida</taxon>
        <taxon>eudicotyledons</taxon>
        <taxon>Gunneridae</taxon>
        <taxon>Pentapetalae</taxon>
        <taxon>rosids</taxon>
        <taxon>fabids</taxon>
        <taxon>Malpighiales</taxon>
        <taxon>Euphorbiaceae</taxon>
        <taxon>Crotonoideae</taxon>
        <taxon>Micrandreae</taxon>
        <taxon>Hevea</taxon>
    </lineage>
</organism>
<feature type="transmembrane region" description="Helical" evidence="19">
    <location>
        <begin position="695"/>
        <end position="715"/>
    </location>
</feature>
<evidence type="ECO:0000256" key="3">
    <source>
        <dbReference type="ARBA" id="ARBA00004911"/>
    </source>
</evidence>
<dbReference type="PANTHER" id="PTHR48060">
    <property type="entry name" value="DNA DAMAGE-REPAIR/TOLERATION PROTEIN DRT100"/>
    <property type="match status" value="1"/>
</dbReference>
<dbReference type="InterPro" id="IPR032675">
    <property type="entry name" value="LRR_dom_sf"/>
</dbReference>
<keyword evidence="7" id="KW-0433">Leucine-rich repeat</keyword>
<keyword evidence="13" id="KW-0620">Polyamine biosynthesis</keyword>
<evidence type="ECO:0000256" key="4">
    <source>
        <dbReference type="ARBA" id="ARBA00008466"/>
    </source>
</evidence>
<evidence type="ECO:0000259" key="21">
    <source>
        <dbReference type="Pfam" id="PF07714"/>
    </source>
</evidence>
<evidence type="ECO:0000256" key="14">
    <source>
        <dbReference type="ARBA" id="ARBA00023136"/>
    </source>
</evidence>
<keyword evidence="10" id="KW-0677">Repeat</keyword>
<dbReference type="InterPro" id="IPR017441">
    <property type="entry name" value="Protein_kinase_ATP_BS"/>
</dbReference>
<evidence type="ECO:0000256" key="18">
    <source>
        <dbReference type="SAM" id="MobiDB-lite"/>
    </source>
</evidence>
<dbReference type="SUPFAM" id="SSF52047">
    <property type="entry name" value="RNI-like"/>
    <property type="match status" value="1"/>
</dbReference>
<dbReference type="Pfam" id="PF13855">
    <property type="entry name" value="LRR_8"/>
    <property type="match status" value="2"/>
</dbReference>
<dbReference type="Proteomes" id="UP000467840">
    <property type="component" value="Chromosome 15"/>
</dbReference>
<feature type="compositionally biased region" description="Basic and acidic residues" evidence="18">
    <location>
        <begin position="1049"/>
        <end position="1058"/>
    </location>
</feature>
<evidence type="ECO:0000256" key="16">
    <source>
        <dbReference type="ARBA" id="ARBA00023180"/>
    </source>
</evidence>
<dbReference type="Pfam" id="PF08263">
    <property type="entry name" value="LRRNT_2"/>
    <property type="match status" value="1"/>
</dbReference>
<dbReference type="InterPro" id="IPR001611">
    <property type="entry name" value="Leu-rich_rpt"/>
</dbReference>
<keyword evidence="9 20" id="KW-0732">Signal</keyword>
<dbReference type="InterPro" id="IPR053211">
    <property type="entry name" value="DNA_repair-toleration"/>
</dbReference>
<keyword evidence="8 19" id="KW-0812">Transmembrane</keyword>
<name>A0A6A6MPL8_HEVBR</name>
<dbReference type="SUPFAM" id="SSF56276">
    <property type="entry name" value="S-adenosylmethionine decarboxylase"/>
    <property type="match status" value="1"/>
</dbReference>
<evidence type="ECO:0000256" key="2">
    <source>
        <dbReference type="ARBA" id="ARBA00004236"/>
    </source>
</evidence>
<dbReference type="FunFam" id="3.80.10.10:FF:000129">
    <property type="entry name" value="Leucine-rich repeat receptor-like kinase"/>
    <property type="match status" value="1"/>
</dbReference>
<evidence type="ECO:0000256" key="15">
    <source>
        <dbReference type="ARBA" id="ARBA00023170"/>
    </source>
</evidence>
<dbReference type="Gene3D" id="3.30.360.50">
    <property type="entry name" value="S-adenosylmethionine decarboxylase"/>
    <property type="match status" value="1"/>
</dbReference>
<evidence type="ECO:0000256" key="13">
    <source>
        <dbReference type="ARBA" id="ARBA00023115"/>
    </source>
</evidence>
<evidence type="ECO:0000313" key="24">
    <source>
        <dbReference type="Proteomes" id="UP000467840"/>
    </source>
</evidence>
<feature type="region of interest" description="Disordered" evidence="18">
    <location>
        <begin position="940"/>
        <end position="981"/>
    </location>
</feature>
<dbReference type="InterPro" id="IPR001245">
    <property type="entry name" value="Ser-Thr/Tyr_kinase_cat_dom"/>
</dbReference>
<dbReference type="SUPFAM" id="SSF56112">
    <property type="entry name" value="Protein kinase-like (PK-like)"/>
    <property type="match status" value="1"/>
</dbReference>
<evidence type="ECO:0000256" key="8">
    <source>
        <dbReference type="ARBA" id="ARBA00022692"/>
    </source>
</evidence>
<evidence type="ECO:0000256" key="11">
    <source>
        <dbReference type="ARBA" id="ARBA00022989"/>
    </source>
</evidence>
<dbReference type="GO" id="GO:0008295">
    <property type="term" value="P:spermidine biosynthetic process"/>
    <property type="evidence" value="ECO:0007669"/>
    <property type="project" value="UniProtKB-KW"/>
</dbReference>
<evidence type="ECO:0008006" key="25">
    <source>
        <dbReference type="Google" id="ProtNLM"/>
    </source>
</evidence>
<dbReference type="GO" id="GO:0004672">
    <property type="term" value="F:protein kinase activity"/>
    <property type="evidence" value="ECO:0007669"/>
    <property type="project" value="InterPro"/>
</dbReference>
<evidence type="ECO:0000256" key="19">
    <source>
        <dbReference type="SAM" id="Phobius"/>
    </source>
</evidence>
<dbReference type="Pfam" id="PF07714">
    <property type="entry name" value="PK_Tyr_Ser-Thr"/>
    <property type="match status" value="1"/>
</dbReference>
<evidence type="ECO:0000313" key="23">
    <source>
        <dbReference type="EMBL" id="KAF2314348.1"/>
    </source>
</evidence>
<gene>
    <name evidence="23" type="ORF">GH714_025572</name>
</gene>